<feature type="compositionally biased region" description="Low complexity" evidence="1">
    <location>
        <begin position="57"/>
        <end position="68"/>
    </location>
</feature>
<gene>
    <name evidence="2" type="ORF">DEF24_03330</name>
</gene>
<organism evidence="2 3">
    <name type="scientific">Marinitenerispora sediminis</name>
    <dbReference type="NCBI Taxonomy" id="1931232"/>
    <lineage>
        <taxon>Bacteria</taxon>
        <taxon>Bacillati</taxon>
        <taxon>Actinomycetota</taxon>
        <taxon>Actinomycetes</taxon>
        <taxon>Streptosporangiales</taxon>
        <taxon>Nocardiopsidaceae</taxon>
        <taxon>Marinitenerispora</taxon>
    </lineage>
</organism>
<sequence>MGEAPFTRADEPCFLAVPARRNRAELIRGSSAVVREAGGRRGRGNRLPLPSARGRRPFAASAPRASRAVPGGIAG</sequence>
<accession>A0A368TA45</accession>
<keyword evidence="3" id="KW-1185">Reference proteome</keyword>
<dbReference type="EMBL" id="QEIN01000015">
    <property type="protein sequence ID" value="RCV61774.1"/>
    <property type="molecule type" value="Genomic_DNA"/>
</dbReference>
<feature type="region of interest" description="Disordered" evidence="1">
    <location>
        <begin position="35"/>
        <end position="75"/>
    </location>
</feature>
<reference evidence="2 3" key="1">
    <citation type="submission" date="2018-04" db="EMBL/GenBank/DDBJ databases">
        <title>Novel actinobacteria from marine sediment.</title>
        <authorList>
            <person name="Ng Z.Y."/>
            <person name="Tan G.Y.A."/>
        </authorList>
    </citation>
    <scope>NUCLEOTIDE SEQUENCE [LARGE SCALE GENOMIC DNA]</scope>
    <source>
        <strain evidence="2 3">TPS81</strain>
    </source>
</reference>
<dbReference type="AlphaFoldDB" id="A0A368TA45"/>
<protein>
    <submittedName>
        <fullName evidence="2">Uncharacterized protein</fullName>
    </submittedName>
</protein>
<evidence type="ECO:0000256" key="1">
    <source>
        <dbReference type="SAM" id="MobiDB-lite"/>
    </source>
</evidence>
<dbReference type="Proteomes" id="UP000253318">
    <property type="component" value="Unassembled WGS sequence"/>
</dbReference>
<name>A0A368TA45_9ACTN</name>
<evidence type="ECO:0000313" key="3">
    <source>
        <dbReference type="Proteomes" id="UP000253318"/>
    </source>
</evidence>
<comment type="caution">
    <text evidence="2">The sequence shown here is derived from an EMBL/GenBank/DDBJ whole genome shotgun (WGS) entry which is preliminary data.</text>
</comment>
<proteinExistence type="predicted"/>
<evidence type="ECO:0000313" key="2">
    <source>
        <dbReference type="EMBL" id="RCV61774.1"/>
    </source>
</evidence>